<dbReference type="OrthoDB" id="56776at2759"/>
<dbReference type="EMBL" id="JAGRRH010000014">
    <property type="protein sequence ID" value="KAG7358802.1"/>
    <property type="molecule type" value="Genomic_DNA"/>
</dbReference>
<proteinExistence type="predicted"/>
<accession>A0A9K3LB13</accession>
<keyword evidence="2" id="KW-1185">Reference proteome</keyword>
<dbReference type="AlphaFoldDB" id="A0A9K3LB13"/>
<protein>
    <submittedName>
        <fullName evidence="1">Uncharacterized protein</fullName>
    </submittedName>
</protein>
<reference evidence="1" key="2">
    <citation type="submission" date="2021-04" db="EMBL/GenBank/DDBJ databases">
        <authorList>
            <person name="Podell S."/>
        </authorList>
    </citation>
    <scope>NUCLEOTIDE SEQUENCE</scope>
    <source>
        <strain evidence="1">Hildebrandi</strain>
    </source>
</reference>
<sequence length="566" mass="62283">MAGKKEPELRILVRKCAAIPFDRVCGKEFDLMMAATIRLQRGGASFVQMHAGFTTKFFNQIKSSSGVQELKELLDSADIYQQQDLIDLHDRKTASSGHGSFNLLNLFGGSGKGASSFAVEDVYSITEIKVWSLNNSFYLLPFIQKNMHDFISCNPAMVQKFAAKPTPWRGSVDQVLAFVVTKVTGKVRLHHEEAQEMSGEASAVASMSAAAGAGAEASAGFAHASSMKVVQNVQEGILGASYMLVHLRKTLSSNDVEIKHTAMVQRDDDPELYAFLRRVKLKEFRSLVTGRRNAPLGFLTEGKSTMGEHATLDDHVAIMQRDTQSLATGGWNEETGLVNLNSLDDSGSGILLYDDDRLGEGREGWDLMAKWFGSWNHVFSAPRGQLSKMYQTIKKEGSVKVCGLTVVAMSPTFTVETSAFLPIYHQVGTPTDEAPGAVVRDFEGFVFIFPVEGCNNYKSCITVYDEDWEVQESIVHVNRSDMKQINFYEKKGFHEIEGGEDDEIVMGRHKLARVGEDDETDDSIFRVPPTIATGDAALVARTSSGVPSLLSFAEGGRPQKQQKTKE</sequence>
<reference evidence="1" key="1">
    <citation type="journal article" date="2021" name="Sci. Rep.">
        <title>Diploid genomic architecture of Nitzschia inconspicua, an elite biomass production diatom.</title>
        <authorList>
            <person name="Oliver A."/>
            <person name="Podell S."/>
            <person name="Pinowska A."/>
            <person name="Traller J.C."/>
            <person name="Smith S.R."/>
            <person name="McClure R."/>
            <person name="Beliaev A."/>
            <person name="Bohutskyi P."/>
            <person name="Hill E.A."/>
            <person name="Rabines A."/>
            <person name="Zheng H."/>
            <person name="Allen L.Z."/>
            <person name="Kuo A."/>
            <person name="Grigoriev I.V."/>
            <person name="Allen A.E."/>
            <person name="Hazlebeck D."/>
            <person name="Allen E.E."/>
        </authorList>
    </citation>
    <scope>NUCLEOTIDE SEQUENCE</scope>
    <source>
        <strain evidence="1">Hildebrandi</strain>
    </source>
</reference>
<comment type="caution">
    <text evidence="1">The sequence shown here is derived from an EMBL/GenBank/DDBJ whole genome shotgun (WGS) entry which is preliminary data.</text>
</comment>
<evidence type="ECO:0000313" key="1">
    <source>
        <dbReference type="EMBL" id="KAG7358802.1"/>
    </source>
</evidence>
<organism evidence="1 2">
    <name type="scientific">Nitzschia inconspicua</name>
    <dbReference type="NCBI Taxonomy" id="303405"/>
    <lineage>
        <taxon>Eukaryota</taxon>
        <taxon>Sar</taxon>
        <taxon>Stramenopiles</taxon>
        <taxon>Ochrophyta</taxon>
        <taxon>Bacillariophyta</taxon>
        <taxon>Bacillariophyceae</taxon>
        <taxon>Bacillariophycidae</taxon>
        <taxon>Bacillariales</taxon>
        <taxon>Bacillariaceae</taxon>
        <taxon>Nitzschia</taxon>
    </lineage>
</organism>
<evidence type="ECO:0000313" key="2">
    <source>
        <dbReference type="Proteomes" id="UP000693970"/>
    </source>
</evidence>
<dbReference type="Proteomes" id="UP000693970">
    <property type="component" value="Unassembled WGS sequence"/>
</dbReference>
<name>A0A9K3LB13_9STRA</name>
<gene>
    <name evidence="1" type="ORF">IV203_015391</name>
</gene>